<dbReference type="CDD" id="cd00184">
    <property type="entry name" value="TNF"/>
    <property type="match status" value="1"/>
</dbReference>
<keyword evidence="6" id="KW-0735">Signal-anchor</keyword>
<evidence type="ECO:0000256" key="9">
    <source>
        <dbReference type="ARBA" id="ARBA00023157"/>
    </source>
</evidence>
<keyword evidence="4" id="KW-0202">Cytokine</keyword>
<dbReference type="SUPFAM" id="SSF49842">
    <property type="entry name" value="TNF-like"/>
    <property type="match status" value="1"/>
</dbReference>
<accession>A0A401NTP3</accession>
<evidence type="ECO:0000256" key="6">
    <source>
        <dbReference type="ARBA" id="ARBA00022968"/>
    </source>
</evidence>
<evidence type="ECO:0000256" key="11">
    <source>
        <dbReference type="SAM" id="Phobius"/>
    </source>
</evidence>
<evidence type="ECO:0000256" key="10">
    <source>
        <dbReference type="ARBA" id="ARBA00029751"/>
    </source>
</evidence>
<dbReference type="GO" id="GO:0016020">
    <property type="term" value="C:membrane"/>
    <property type="evidence" value="ECO:0007669"/>
    <property type="project" value="UniProtKB-SubCell"/>
</dbReference>
<keyword evidence="14" id="KW-1185">Reference proteome</keyword>
<evidence type="ECO:0000259" key="12">
    <source>
        <dbReference type="PROSITE" id="PS50049"/>
    </source>
</evidence>
<dbReference type="GO" id="GO:0005164">
    <property type="term" value="F:tumor necrosis factor receptor binding"/>
    <property type="evidence" value="ECO:0007669"/>
    <property type="project" value="InterPro"/>
</dbReference>
<keyword evidence="8 11" id="KW-0472">Membrane</keyword>
<dbReference type="PRINTS" id="PR01234">
    <property type="entry name" value="TNECROSISFCT"/>
</dbReference>
<evidence type="ECO:0000256" key="3">
    <source>
        <dbReference type="ARBA" id="ARBA00013893"/>
    </source>
</evidence>
<evidence type="ECO:0000256" key="5">
    <source>
        <dbReference type="ARBA" id="ARBA00022692"/>
    </source>
</evidence>
<dbReference type="AlphaFoldDB" id="A0A401NTP3"/>
<proteinExistence type="inferred from homology"/>
<dbReference type="InterPro" id="IPR006052">
    <property type="entry name" value="TNF_dom"/>
</dbReference>
<evidence type="ECO:0000256" key="8">
    <source>
        <dbReference type="ARBA" id="ARBA00023136"/>
    </source>
</evidence>
<reference evidence="13 14" key="1">
    <citation type="journal article" date="2018" name="Nat. Ecol. Evol.">
        <title>Shark genomes provide insights into elasmobranch evolution and the origin of vertebrates.</title>
        <authorList>
            <person name="Hara Y"/>
            <person name="Yamaguchi K"/>
            <person name="Onimaru K"/>
            <person name="Kadota M"/>
            <person name="Koyanagi M"/>
            <person name="Keeley SD"/>
            <person name="Tatsumi K"/>
            <person name="Tanaka K"/>
            <person name="Motone F"/>
            <person name="Kageyama Y"/>
            <person name="Nozu R"/>
            <person name="Adachi N"/>
            <person name="Nishimura O"/>
            <person name="Nakagawa R"/>
            <person name="Tanegashima C"/>
            <person name="Kiyatake I"/>
            <person name="Matsumoto R"/>
            <person name="Murakumo K"/>
            <person name="Nishida K"/>
            <person name="Terakita A"/>
            <person name="Kuratani S"/>
            <person name="Sato K"/>
            <person name="Hyodo S Kuraku.S."/>
        </authorList>
    </citation>
    <scope>NUCLEOTIDE SEQUENCE [LARGE SCALE GENOMIC DNA]</scope>
</reference>
<comment type="caution">
    <text evidence="13">The sequence shown here is derived from an EMBL/GenBank/DDBJ whole genome shotgun (WGS) entry which is preliminary data.</text>
</comment>
<sequence length="240" mass="26489">MSKERILFAVEMGGEPFEKQAGSQGCRFYQAFCAVAVLCLVTFASLLLLCRNGVIPSKQKTALIRKGEGWPPSAPPHDGPPCPMGVVGRAPKKITVHLTASHNIQGASRVTWEKTEILPNGVEFKDNSLVIKTPGPYFVYSQTVFYSVGCQGQTIFLSHKLGRLSSSYGTNITLLSAMNTVCHPRLTHGLKRGEPWYKTIYQGAMFEFLEGDRIFAEVGENTVRYVDTREGVTYFGLFAL</sequence>
<dbReference type="STRING" id="75743.A0A401NTP3"/>
<feature type="transmembrane region" description="Helical" evidence="11">
    <location>
        <begin position="28"/>
        <end position="50"/>
    </location>
</feature>
<organism evidence="13 14">
    <name type="scientific">Scyliorhinus torazame</name>
    <name type="common">Cloudy catshark</name>
    <name type="synonym">Catulus torazame</name>
    <dbReference type="NCBI Taxonomy" id="75743"/>
    <lineage>
        <taxon>Eukaryota</taxon>
        <taxon>Metazoa</taxon>
        <taxon>Chordata</taxon>
        <taxon>Craniata</taxon>
        <taxon>Vertebrata</taxon>
        <taxon>Chondrichthyes</taxon>
        <taxon>Elasmobranchii</taxon>
        <taxon>Galeomorphii</taxon>
        <taxon>Galeoidea</taxon>
        <taxon>Carcharhiniformes</taxon>
        <taxon>Scyliorhinidae</taxon>
        <taxon>Scyliorhinus</taxon>
    </lineage>
</organism>
<dbReference type="Pfam" id="PF00229">
    <property type="entry name" value="TNF"/>
    <property type="match status" value="1"/>
</dbReference>
<evidence type="ECO:0000256" key="2">
    <source>
        <dbReference type="ARBA" id="ARBA00008670"/>
    </source>
</evidence>
<dbReference type="Gene3D" id="2.60.120.40">
    <property type="match status" value="1"/>
</dbReference>
<dbReference type="EMBL" id="BFAA01008028">
    <property type="protein sequence ID" value="GCB64232.1"/>
    <property type="molecule type" value="Genomic_DNA"/>
</dbReference>
<comment type="subcellular location">
    <subcellularLocation>
        <location evidence="1">Membrane</location>
        <topology evidence="1">Single-pass type II membrane protein</topology>
    </subcellularLocation>
</comment>
<evidence type="ECO:0000256" key="1">
    <source>
        <dbReference type="ARBA" id="ARBA00004606"/>
    </source>
</evidence>
<evidence type="ECO:0000256" key="4">
    <source>
        <dbReference type="ARBA" id="ARBA00022514"/>
    </source>
</evidence>
<keyword evidence="7 11" id="KW-1133">Transmembrane helix</keyword>
<dbReference type="GO" id="GO:0005615">
    <property type="term" value="C:extracellular space"/>
    <property type="evidence" value="ECO:0007669"/>
    <property type="project" value="UniProtKB-KW"/>
</dbReference>
<dbReference type="InterPro" id="IPR006053">
    <property type="entry name" value="TNF"/>
</dbReference>
<dbReference type="GO" id="GO:0006955">
    <property type="term" value="P:immune response"/>
    <property type="evidence" value="ECO:0007669"/>
    <property type="project" value="InterPro"/>
</dbReference>
<comment type="similarity">
    <text evidence="2">Belongs to the tumor necrosis factor family.</text>
</comment>
<dbReference type="OrthoDB" id="9940698at2759"/>
<gene>
    <name evidence="13" type="ORF">scyTo_0014743</name>
</gene>
<evidence type="ECO:0000313" key="13">
    <source>
        <dbReference type="EMBL" id="GCB64232.1"/>
    </source>
</evidence>
<dbReference type="Proteomes" id="UP000288216">
    <property type="component" value="Unassembled WGS sequence"/>
</dbReference>
<evidence type="ECO:0000313" key="14">
    <source>
        <dbReference type="Proteomes" id="UP000288216"/>
    </source>
</evidence>
<dbReference type="PANTHER" id="PTHR11471:SF23">
    <property type="entry name" value="TUMOR NECROSIS FACTOR"/>
    <property type="match status" value="1"/>
</dbReference>
<feature type="domain" description="THD" evidence="12">
    <location>
        <begin position="94"/>
        <end position="240"/>
    </location>
</feature>
<dbReference type="PANTHER" id="PTHR11471">
    <property type="entry name" value="TUMOR NECROSIS FACTOR FAMILY MEMBER"/>
    <property type="match status" value="1"/>
</dbReference>
<dbReference type="InterPro" id="IPR008983">
    <property type="entry name" value="Tumour_necrosis_fac-like_dom"/>
</dbReference>
<protein>
    <recommendedName>
        <fullName evidence="3">Tumor necrosis factor</fullName>
    </recommendedName>
    <alternativeName>
        <fullName evidence="10">TNF-alpha</fullName>
    </alternativeName>
</protein>
<keyword evidence="9" id="KW-1015">Disulfide bond</keyword>
<evidence type="ECO:0000256" key="7">
    <source>
        <dbReference type="ARBA" id="ARBA00022989"/>
    </source>
</evidence>
<name>A0A401NTP3_SCYTO</name>
<dbReference type="SMART" id="SM00207">
    <property type="entry name" value="TNF"/>
    <property type="match status" value="1"/>
</dbReference>
<dbReference type="GO" id="GO:0005125">
    <property type="term" value="F:cytokine activity"/>
    <property type="evidence" value="ECO:0007669"/>
    <property type="project" value="UniProtKB-KW"/>
</dbReference>
<dbReference type="PROSITE" id="PS50049">
    <property type="entry name" value="THD_2"/>
    <property type="match status" value="1"/>
</dbReference>
<keyword evidence="5 11" id="KW-0812">Transmembrane</keyword>